<keyword evidence="4" id="KW-1185">Reference proteome</keyword>
<evidence type="ECO:0000313" key="3">
    <source>
        <dbReference type="EMBL" id="MBB2193718.1"/>
    </source>
</evidence>
<feature type="compositionally biased region" description="Low complexity" evidence="1">
    <location>
        <begin position="1"/>
        <end position="15"/>
    </location>
</feature>
<evidence type="ECO:0000313" key="2">
    <source>
        <dbReference type="EMBL" id="MBB2164515.1"/>
    </source>
</evidence>
<proteinExistence type="predicted"/>
<dbReference type="Proteomes" id="UP000561077">
    <property type="component" value="Unassembled WGS sequence"/>
</dbReference>
<dbReference type="EMBL" id="JABEQN010000008">
    <property type="protein sequence ID" value="MBB2193718.1"/>
    <property type="molecule type" value="Genomic_DNA"/>
</dbReference>
<sequence>MSDAANAMNQAMTAAQEKKGTRKVAPQARKAAAARQRTQALSAPTLADIQRLVPSDDQMTRIVNAFGVESGDVDELTGAGSNLIRDQYALLSPVLVSTIRGEANYQGLKLHLDRVVDGLIRSAYGAANFYENRRMIAKDAADSWANQHRDEDRMGVDGGENRVAGLRRIAAENGAKAYALAALAAGACAAYAELMGAEWKPYQRDDGRTLDQKVAAAQAEALGF</sequence>
<evidence type="ECO:0000313" key="4">
    <source>
        <dbReference type="Proteomes" id="UP000540490"/>
    </source>
</evidence>
<reference evidence="4 5" key="1">
    <citation type="submission" date="2020-04" db="EMBL/GenBank/DDBJ databases">
        <title>Description of novel Gluconacetobacter.</title>
        <authorList>
            <person name="Sombolestani A."/>
        </authorList>
    </citation>
    <scope>NUCLEOTIDE SEQUENCE [LARGE SCALE GENOMIC DNA]</scope>
    <source>
        <strain evidence="3 4">LMG 1728</strain>
        <strain evidence="2 5">LMG 1731</strain>
    </source>
</reference>
<feature type="compositionally biased region" description="Low complexity" evidence="1">
    <location>
        <begin position="25"/>
        <end position="37"/>
    </location>
</feature>
<dbReference type="AlphaFoldDB" id="A0A7W4IKG8"/>
<evidence type="ECO:0000256" key="1">
    <source>
        <dbReference type="SAM" id="MobiDB-lite"/>
    </source>
</evidence>
<evidence type="ECO:0000313" key="5">
    <source>
        <dbReference type="Proteomes" id="UP000561077"/>
    </source>
</evidence>
<organism evidence="2 5">
    <name type="scientific">Gluconacetobacter dulcium</name>
    <dbReference type="NCBI Taxonomy" id="2729096"/>
    <lineage>
        <taxon>Bacteria</taxon>
        <taxon>Pseudomonadati</taxon>
        <taxon>Pseudomonadota</taxon>
        <taxon>Alphaproteobacteria</taxon>
        <taxon>Acetobacterales</taxon>
        <taxon>Acetobacteraceae</taxon>
        <taxon>Gluconacetobacter</taxon>
    </lineage>
</organism>
<gene>
    <name evidence="3" type="ORF">HLH25_08690</name>
    <name evidence="2" type="ORF">HLH26_08165</name>
</gene>
<accession>A0A7W4IKG8</accession>
<feature type="region of interest" description="Disordered" evidence="1">
    <location>
        <begin position="1"/>
        <end position="37"/>
    </location>
</feature>
<dbReference type="Proteomes" id="UP000540490">
    <property type="component" value="Unassembled WGS sequence"/>
</dbReference>
<comment type="caution">
    <text evidence="2">The sequence shown here is derived from an EMBL/GenBank/DDBJ whole genome shotgun (WGS) entry which is preliminary data.</text>
</comment>
<name>A0A7W4IKG8_9PROT</name>
<dbReference type="EMBL" id="JABEQO010000008">
    <property type="protein sequence ID" value="MBB2164515.1"/>
    <property type="molecule type" value="Genomic_DNA"/>
</dbReference>
<protein>
    <submittedName>
        <fullName evidence="2">Uncharacterized protein</fullName>
    </submittedName>
</protein>